<dbReference type="EC" id="2.7.7.9" evidence="2 7"/>
<evidence type="ECO:0000256" key="3">
    <source>
        <dbReference type="ARBA" id="ARBA00019048"/>
    </source>
</evidence>
<evidence type="ECO:0000256" key="2">
    <source>
        <dbReference type="ARBA" id="ARBA00012415"/>
    </source>
</evidence>
<dbReference type="Gene3D" id="3.90.550.10">
    <property type="entry name" value="Spore Coat Polysaccharide Biosynthesis Protein SpsA, Chain A"/>
    <property type="match status" value="1"/>
</dbReference>
<dbReference type="InterPro" id="IPR005771">
    <property type="entry name" value="GalU_uridylyltTrfase_bac/arc"/>
</dbReference>
<dbReference type="Proteomes" id="UP000199602">
    <property type="component" value="Unassembled WGS sequence"/>
</dbReference>
<dbReference type="InterPro" id="IPR029044">
    <property type="entry name" value="Nucleotide-diphossugar_trans"/>
</dbReference>
<dbReference type="Pfam" id="PF00483">
    <property type="entry name" value="NTP_transferase"/>
    <property type="match status" value="1"/>
</dbReference>
<feature type="domain" description="Nucleotidyl transferase" evidence="8">
    <location>
        <begin position="6"/>
        <end position="264"/>
    </location>
</feature>
<evidence type="ECO:0000256" key="1">
    <source>
        <dbReference type="ARBA" id="ARBA00006890"/>
    </source>
</evidence>
<evidence type="ECO:0000259" key="8">
    <source>
        <dbReference type="Pfam" id="PF00483"/>
    </source>
</evidence>
<dbReference type="NCBIfam" id="TIGR01099">
    <property type="entry name" value="galU"/>
    <property type="match status" value="1"/>
</dbReference>
<dbReference type="PANTHER" id="PTHR43197">
    <property type="entry name" value="UTP--GLUCOSE-1-PHOSPHATE URIDYLYLTRANSFERASE"/>
    <property type="match status" value="1"/>
</dbReference>
<evidence type="ECO:0000256" key="7">
    <source>
        <dbReference type="RuleBase" id="RU361259"/>
    </source>
</evidence>
<dbReference type="RefSeq" id="WP_092065599.1">
    <property type="nucleotide sequence ID" value="NZ_FNIN01000008.1"/>
</dbReference>
<evidence type="ECO:0000256" key="4">
    <source>
        <dbReference type="ARBA" id="ARBA00022679"/>
    </source>
</evidence>
<dbReference type="EMBL" id="FNIN01000008">
    <property type="protein sequence ID" value="SDN82201.1"/>
    <property type="molecule type" value="Genomic_DNA"/>
</dbReference>
<dbReference type="AlphaFoldDB" id="A0A1H0EIP4"/>
<dbReference type="GO" id="GO:0003983">
    <property type="term" value="F:UTP:glucose-1-phosphate uridylyltransferase activity"/>
    <property type="evidence" value="ECO:0007669"/>
    <property type="project" value="UniProtKB-EC"/>
</dbReference>
<dbReference type="CDD" id="cd02541">
    <property type="entry name" value="UGPase_prokaryotic"/>
    <property type="match status" value="1"/>
</dbReference>
<comment type="similarity">
    <text evidence="1 7">Belongs to the UDPGP type 2 family.</text>
</comment>
<evidence type="ECO:0000313" key="9">
    <source>
        <dbReference type="EMBL" id="SDN82201.1"/>
    </source>
</evidence>
<dbReference type="InterPro" id="IPR005835">
    <property type="entry name" value="NTP_transferase_dom"/>
</dbReference>
<proteinExistence type="inferred from homology"/>
<sequence length="288" mass="32295">MKIEKVVIPVAGWGTRSLPATKNIPKEMLPVYRKPAVQYVVEEAMMAGLTDVVFVTNKNKRALEDHFDRNLSLEMVLKRAGKQDLLDQVIKVAEMVNIISVRQKEQLGLGHAVLCAREVVKKEPFAVLVGDDLIFSPSPAIEQLIEVAKTEQMPVVGVMEVPLERVSNYGIIGGEEISPGLFRVKKLHEKPLPENAPSRLAVVGRYVLTPDIFEYLEQVKPDSQGEYQLTDALHFLAKENRLLAVKVSGKRFDIGDWVDYLTANIYFGLKDEELKSELLNSLKELLSC</sequence>
<comment type="catalytic activity">
    <reaction evidence="6 7">
        <text>alpha-D-glucose 1-phosphate + UTP + H(+) = UDP-alpha-D-glucose + diphosphate</text>
        <dbReference type="Rhea" id="RHEA:19889"/>
        <dbReference type="ChEBI" id="CHEBI:15378"/>
        <dbReference type="ChEBI" id="CHEBI:33019"/>
        <dbReference type="ChEBI" id="CHEBI:46398"/>
        <dbReference type="ChEBI" id="CHEBI:58601"/>
        <dbReference type="ChEBI" id="CHEBI:58885"/>
        <dbReference type="EC" id="2.7.7.9"/>
    </reaction>
</comment>
<dbReference type="STRING" id="206665.SAMN04488516_1084"/>
<dbReference type="OrthoDB" id="9803306at2"/>
<reference evidence="9 10" key="1">
    <citation type="submission" date="2016-10" db="EMBL/GenBank/DDBJ databases">
        <authorList>
            <person name="de Groot N.N."/>
        </authorList>
    </citation>
    <scope>NUCLEOTIDE SEQUENCE [LARGE SCALE GENOMIC DNA]</scope>
    <source>
        <strain evidence="9 10">DSM 15269</strain>
    </source>
</reference>
<evidence type="ECO:0000256" key="6">
    <source>
        <dbReference type="ARBA" id="ARBA00048128"/>
    </source>
</evidence>
<dbReference type="GO" id="GO:0006011">
    <property type="term" value="P:UDP-alpha-D-glucose metabolic process"/>
    <property type="evidence" value="ECO:0007669"/>
    <property type="project" value="InterPro"/>
</dbReference>
<keyword evidence="10" id="KW-1185">Reference proteome</keyword>
<accession>A0A1H0EIP4</accession>
<evidence type="ECO:0000256" key="5">
    <source>
        <dbReference type="ARBA" id="ARBA00022695"/>
    </source>
</evidence>
<gene>
    <name evidence="9" type="ORF">SAMN04488516_1084</name>
</gene>
<name>A0A1H0EIP4_9BACT</name>
<protein>
    <recommendedName>
        <fullName evidence="3 7">UTP--glucose-1-phosphate uridylyltransferase</fullName>
        <ecNumber evidence="2 7">2.7.7.9</ecNumber>
    </recommendedName>
    <alternativeName>
        <fullName evidence="7">UDP-glucose pyrophosphorylase</fullName>
    </alternativeName>
</protein>
<keyword evidence="4 7" id="KW-0808">Transferase</keyword>
<evidence type="ECO:0000313" key="10">
    <source>
        <dbReference type="Proteomes" id="UP000199602"/>
    </source>
</evidence>
<dbReference type="SUPFAM" id="SSF53448">
    <property type="entry name" value="Nucleotide-diphospho-sugar transferases"/>
    <property type="match status" value="1"/>
</dbReference>
<organism evidence="9 10">
    <name type="scientific">Desulfonauticus submarinus</name>
    <dbReference type="NCBI Taxonomy" id="206665"/>
    <lineage>
        <taxon>Bacteria</taxon>
        <taxon>Pseudomonadati</taxon>
        <taxon>Thermodesulfobacteriota</taxon>
        <taxon>Desulfovibrionia</taxon>
        <taxon>Desulfovibrionales</taxon>
        <taxon>Desulfonauticaceae</taxon>
        <taxon>Desulfonauticus</taxon>
    </lineage>
</organism>
<dbReference type="PANTHER" id="PTHR43197:SF1">
    <property type="entry name" value="UTP--GLUCOSE-1-PHOSPHATE URIDYLYLTRANSFERASE"/>
    <property type="match status" value="1"/>
</dbReference>
<keyword evidence="5 7" id="KW-0548">Nucleotidyltransferase</keyword>